<reference evidence="2" key="1">
    <citation type="submission" date="2016-02" db="EMBL/GenBank/DDBJ databases">
        <title>WGS assembly of Manihot esculenta.</title>
        <authorList>
            <person name="Bredeson J.V."/>
            <person name="Prochnik S.E."/>
            <person name="Lyons J.B."/>
            <person name="Schmutz J."/>
            <person name="Grimwood J."/>
            <person name="Vrebalov J."/>
            <person name="Bart R.S."/>
            <person name="Amuge T."/>
            <person name="Ferguson M.E."/>
            <person name="Green R."/>
            <person name="Putnam N."/>
            <person name="Stites J."/>
            <person name="Rounsley S."/>
            <person name="Rokhsar D.S."/>
        </authorList>
    </citation>
    <scope>NUCLEOTIDE SEQUENCE [LARGE SCALE GENOMIC DNA]</scope>
    <source>
        <tissue evidence="2">Leaf</tissue>
    </source>
</reference>
<name>A0A2C9V2K2_MANES</name>
<gene>
    <name evidence="2" type="ORF">MANES_11G146700</name>
</gene>
<evidence type="ECO:0000259" key="1">
    <source>
        <dbReference type="Pfam" id="PF13966"/>
    </source>
</evidence>
<accession>A0A2C9V2K2</accession>
<dbReference type="EMBL" id="CM004397">
    <property type="protein sequence ID" value="OAY38024.1"/>
    <property type="molecule type" value="Genomic_DNA"/>
</dbReference>
<organism evidence="2">
    <name type="scientific">Manihot esculenta</name>
    <name type="common">Cassava</name>
    <name type="synonym">Jatropha manihot</name>
    <dbReference type="NCBI Taxonomy" id="3983"/>
    <lineage>
        <taxon>Eukaryota</taxon>
        <taxon>Viridiplantae</taxon>
        <taxon>Streptophyta</taxon>
        <taxon>Embryophyta</taxon>
        <taxon>Tracheophyta</taxon>
        <taxon>Spermatophyta</taxon>
        <taxon>Magnoliopsida</taxon>
        <taxon>eudicotyledons</taxon>
        <taxon>Gunneridae</taxon>
        <taxon>Pentapetalae</taxon>
        <taxon>rosids</taxon>
        <taxon>fabids</taxon>
        <taxon>Malpighiales</taxon>
        <taxon>Euphorbiaceae</taxon>
        <taxon>Crotonoideae</taxon>
        <taxon>Manihoteae</taxon>
        <taxon>Manihot</taxon>
    </lineage>
</organism>
<proteinExistence type="predicted"/>
<dbReference type="AlphaFoldDB" id="A0A2C9V2K2"/>
<feature type="domain" description="Reverse transcriptase zinc-binding" evidence="1">
    <location>
        <begin position="27"/>
        <end position="111"/>
    </location>
</feature>
<dbReference type="Pfam" id="PF13966">
    <property type="entry name" value="zf-RVT"/>
    <property type="match status" value="1"/>
</dbReference>
<dbReference type="InterPro" id="IPR026960">
    <property type="entry name" value="RVT-Znf"/>
</dbReference>
<sequence>MSLCLVDDIKNTGGFSRQLSKLGSYYVKIGYETLLGLDGNQVNSLWKRIWSLSTTQRIRLFLWKVAHGKLMCNEERKKMHFTNANACPVCKSQVETVIHALRDCSMAKKFWQDTVIANFFVASEIRD</sequence>
<evidence type="ECO:0000313" key="2">
    <source>
        <dbReference type="EMBL" id="OAY38024.1"/>
    </source>
</evidence>
<protein>
    <recommendedName>
        <fullName evidence="1">Reverse transcriptase zinc-binding domain-containing protein</fullName>
    </recommendedName>
</protein>